<dbReference type="InterPro" id="IPR009061">
    <property type="entry name" value="DNA-bd_dom_put_sf"/>
</dbReference>
<dbReference type="PROSITE" id="PS50937">
    <property type="entry name" value="HTH_MERR_2"/>
    <property type="match status" value="1"/>
</dbReference>
<keyword evidence="4" id="KW-0804">Transcription</keyword>
<dbReference type="RefSeq" id="WP_328290870.1">
    <property type="nucleotide sequence ID" value="NZ_WMBB01000020.1"/>
</dbReference>
<proteinExistence type="predicted"/>
<dbReference type="InterPro" id="IPR000551">
    <property type="entry name" value="MerR-type_HTH_dom"/>
</dbReference>
<keyword evidence="1" id="KW-0678">Repressor</keyword>
<dbReference type="InterPro" id="IPR047057">
    <property type="entry name" value="MerR_fam"/>
</dbReference>
<dbReference type="PRINTS" id="PR00040">
    <property type="entry name" value="HTHMERR"/>
</dbReference>
<gene>
    <name evidence="6" type="ORF">GLP40_31255</name>
</gene>
<dbReference type="PANTHER" id="PTHR30204:SF69">
    <property type="entry name" value="MERR-FAMILY TRANSCRIPTIONAL REGULATOR"/>
    <property type="match status" value="1"/>
</dbReference>
<evidence type="ECO:0000256" key="3">
    <source>
        <dbReference type="ARBA" id="ARBA00023125"/>
    </source>
</evidence>
<dbReference type="AlphaFoldDB" id="A0A6I3L8V2"/>
<evidence type="ECO:0000256" key="4">
    <source>
        <dbReference type="ARBA" id="ARBA00023163"/>
    </source>
</evidence>
<accession>A0A6I3L8V2</accession>
<comment type="caution">
    <text evidence="6">The sequence shown here is derived from an EMBL/GenBank/DDBJ whole genome shotgun (WGS) entry which is preliminary data.</text>
</comment>
<dbReference type="Pfam" id="PF13411">
    <property type="entry name" value="MerR_1"/>
    <property type="match status" value="1"/>
</dbReference>
<dbReference type="GO" id="GO:0003677">
    <property type="term" value="F:DNA binding"/>
    <property type="evidence" value="ECO:0007669"/>
    <property type="project" value="UniProtKB-KW"/>
</dbReference>
<protein>
    <submittedName>
        <fullName evidence="6">MerR family transcriptional regulator</fullName>
    </submittedName>
</protein>
<dbReference type="GO" id="GO:0003700">
    <property type="term" value="F:DNA-binding transcription factor activity"/>
    <property type="evidence" value="ECO:0007669"/>
    <property type="project" value="InterPro"/>
</dbReference>
<keyword evidence="2" id="KW-0805">Transcription regulation</keyword>
<feature type="domain" description="HTH merR-type" evidence="5">
    <location>
        <begin position="1"/>
        <end position="68"/>
    </location>
</feature>
<evidence type="ECO:0000313" key="7">
    <source>
        <dbReference type="Proteomes" id="UP000432464"/>
    </source>
</evidence>
<keyword evidence="7" id="KW-1185">Reference proteome</keyword>
<dbReference type="Proteomes" id="UP000432464">
    <property type="component" value="Unassembled WGS sequence"/>
</dbReference>
<sequence>MRIGALARATGVNERLLRYYEDRGLLRPIRRSNGYRYYTESDITTVAHIRSLLAAGLSTAVIARILHCIHGDGEELSPSPCPGMITQLRREHARIDHTITRLQAARQTLDALIDDAVDPSRAGDVARQRNNQG</sequence>
<reference evidence="6 7" key="1">
    <citation type="submission" date="2019-11" db="EMBL/GenBank/DDBJ databases">
        <title>Nocardia sp. nov. CT2-14 isolated from soil.</title>
        <authorList>
            <person name="Kanchanasin P."/>
            <person name="Tanasupawat S."/>
            <person name="Yuki M."/>
            <person name="Kudo T."/>
        </authorList>
    </citation>
    <scope>NUCLEOTIDE SEQUENCE [LARGE SCALE GENOMIC DNA]</scope>
    <source>
        <strain evidence="6 7">CT2-14</strain>
    </source>
</reference>
<dbReference type="CDD" id="cd01282">
    <property type="entry name" value="HTH_MerR-like_sg3"/>
    <property type="match status" value="1"/>
</dbReference>
<dbReference type="SMART" id="SM00422">
    <property type="entry name" value="HTH_MERR"/>
    <property type="match status" value="1"/>
</dbReference>
<dbReference type="PROSITE" id="PS00552">
    <property type="entry name" value="HTH_MERR_1"/>
    <property type="match status" value="1"/>
</dbReference>
<dbReference type="PANTHER" id="PTHR30204">
    <property type="entry name" value="REDOX-CYCLING DRUG-SENSING TRANSCRIPTIONAL ACTIVATOR SOXR"/>
    <property type="match status" value="1"/>
</dbReference>
<organism evidence="6 7">
    <name type="scientific">Nocardia aurantiaca</name>
    <dbReference type="NCBI Taxonomy" id="2675850"/>
    <lineage>
        <taxon>Bacteria</taxon>
        <taxon>Bacillati</taxon>
        <taxon>Actinomycetota</taxon>
        <taxon>Actinomycetes</taxon>
        <taxon>Mycobacteriales</taxon>
        <taxon>Nocardiaceae</taxon>
        <taxon>Nocardia</taxon>
    </lineage>
</organism>
<evidence type="ECO:0000259" key="5">
    <source>
        <dbReference type="PROSITE" id="PS50937"/>
    </source>
</evidence>
<evidence type="ECO:0000256" key="2">
    <source>
        <dbReference type="ARBA" id="ARBA00023015"/>
    </source>
</evidence>
<evidence type="ECO:0000256" key="1">
    <source>
        <dbReference type="ARBA" id="ARBA00022491"/>
    </source>
</evidence>
<dbReference type="SUPFAM" id="SSF46955">
    <property type="entry name" value="Putative DNA-binding domain"/>
    <property type="match status" value="1"/>
</dbReference>
<evidence type="ECO:0000313" key="6">
    <source>
        <dbReference type="EMBL" id="MTE17204.1"/>
    </source>
</evidence>
<dbReference type="EMBL" id="WMBB01000020">
    <property type="protein sequence ID" value="MTE17204.1"/>
    <property type="molecule type" value="Genomic_DNA"/>
</dbReference>
<keyword evidence="3" id="KW-0238">DNA-binding</keyword>
<name>A0A6I3L8V2_9NOCA</name>
<dbReference type="Gene3D" id="1.10.1660.10">
    <property type="match status" value="1"/>
</dbReference>